<dbReference type="InterPro" id="IPR009091">
    <property type="entry name" value="RCC1/BLIP-II"/>
</dbReference>
<dbReference type="InterPro" id="IPR050767">
    <property type="entry name" value="Sel1_AlgK"/>
</dbReference>
<dbReference type="Proteomes" id="UP001139293">
    <property type="component" value="Unassembled WGS sequence"/>
</dbReference>
<dbReference type="Pfam" id="PF08238">
    <property type="entry name" value="Sel1"/>
    <property type="match status" value="4"/>
</dbReference>
<dbReference type="Gene3D" id="2.130.10.30">
    <property type="entry name" value="Regulator of chromosome condensation 1/beta-lactamase-inhibitor protein II"/>
    <property type="match status" value="1"/>
</dbReference>
<dbReference type="SUPFAM" id="SSF50985">
    <property type="entry name" value="RCC1/BLIP-II"/>
    <property type="match status" value="1"/>
</dbReference>
<protein>
    <submittedName>
        <fullName evidence="2">Uncharacterized protein</fullName>
    </submittedName>
</protein>
<dbReference type="SMART" id="SM00671">
    <property type="entry name" value="SEL1"/>
    <property type="match status" value="4"/>
</dbReference>
<accession>A0A9X1ZE74</accession>
<keyword evidence="3" id="KW-1185">Reference proteome</keyword>
<evidence type="ECO:0000313" key="2">
    <source>
        <dbReference type="EMBL" id="MCL1137755.1"/>
    </source>
</evidence>
<feature type="region of interest" description="Disordered" evidence="1">
    <location>
        <begin position="51"/>
        <end position="70"/>
    </location>
</feature>
<dbReference type="PANTHER" id="PTHR11102:SF160">
    <property type="entry name" value="ERAD-ASSOCIATED E3 UBIQUITIN-PROTEIN LIGASE COMPONENT HRD3"/>
    <property type="match status" value="1"/>
</dbReference>
<evidence type="ECO:0000256" key="1">
    <source>
        <dbReference type="SAM" id="MobiDB-lite"/>
    </source>
</evidence>
<dbReference type="EMBL" id="JAKILB010000002">
    <property type="protein sequence ID" value="MCL1137755.1"/>
    <property type="molecule type" value="Genomic_DNA"/>
</dbReference>
<organism evidence="2 3">
    <name type="scientific">Shewanella pneumatophori</name>
    <dbReference type="NCBI Taxonomy" id="314092"/>
    <lineage>
        <taxon>Bacteria</taxon>
        <taxon>Pseudomonadati</taxon>
        <taxon>Pseudomonadota</taxon>
        <taxon>Gammaproteobacteria</taxon>
        <taxon>Alteromonadales</taxon>
        <taxon>Shewanellaceae</taxon>
        <taxon>Shewanella</taxon>
    </lineage>
</organism>
<proteinExistence type="predicted"/>
<dbReference type="InterPro" id="IPR006597">
    <property type="entry name" value="Sel1-like"/>
</dbReference>
<gene>
    <name evidence="2" type="ORF">L2740_04235</name>
</gene>
<dbReference type="InterPro" id="IPR011990">
    <property type="entry name" value="TPR-like_helical_dom_sf"/>
</dbReference>
<comment type="caution">
    <text evidence="2">The sequence shown here is derived from an EMBL/GenBank/DDBJ whole genome shotgun (WGS) entry which is preliminary data.</text>
</comment>
<dbReference type="SUPFAM" id="SSF81901">
    <property type="entry name" value="HCP-like"/>
    <property type="match status" value="3"/>
</dbReference>
<evidence type="ECO:0000313" key="3">
    <source>
        <dbReference type="Proteomes" id="UP001139293"/>
    </source>
</evidence>
<dbReference type="Gene3D" id="1.25.40.10">
    <property type="entry name" value="Tetratricopeptide repeat domain"/>
    <property type="match status" value="4"/>
</dbReference>
<name>A0A9X1ZE74_9GAMM</name>
<dbReference type="AlphaFoldDB" id="A0A9X1ZE74"/>
<dbReference type="RefSeq" id="WP_248948881.1">
    <property type="nucleotide sequence ID" value="NZ_JAKILB010000002.1"/>
</dbReference>
<sequence>MQLFSLLYFKRSPLPLTITAALMTFSGCAIQVSPEQALDDEIKKYRQIESPTEQQTQTLKKQLEESESRSPWATASLANLYNNTEASQQDKTQVLPLYEQAFEEGYLSAESMAYVANQHLTGGLPNADKIKGYHYLRKAANLNNEWAQTQVANLFLDSNDDLQIPFTPKTSILYIPEDHVDFKAWYCLSTFNYRMDKTCVEKILLPNANAQTPYALLGAAIAYENGWHVAKDQAKAIGYYRQAAEIGVPNSKQYLGELLLASNEPNQQAEGVSLYEQLIGSDSALASGLHTELATYYFQHKQYRKALALAQSAGANAEAYYQLYQQYANGLGVARNRAKAEAYLQRAAVSGHPDAMFTHYSAAKLEKDERVRLIKMVAEMGSVEASVWMAKQAKSVADEDSYLFWLKESAIEGDIDSQIELAQYYQTHFSKLAYAGIWYQRAADQGSKQAKRWLAEHRYLSLKLASGKLLKDGSFILPKDYTLIFDGSDQYLQANIEQVWPSHCGWVIQRASGEATVAVHQSKPWCEPSDQELELLYEHGVNKVVHNHGATAVLLKNGQVITWGGRQIGGYLIEEAQWHEEQAKNWQELLAPYRAMQQGVIDIAALEGGFSALTKSGDIWQWGVNGKATHIEGQYRQLLGGYNNIDVCGLTTDDTLNCWTQHAPEKIKPVVKGVTSAYATPFSRGGYGFGIVGMRGGEFEGMLTSWSVYYSNIKHDRQIENNQEILKHNWHNLRQDKAGNILATNDNGDVALLYYSGATRFGGFRYQPHLK</sequence>
<dbReference type="PANTHER" id="PTHR11102">
    <property type="entry name" value="SEL-1-LIKE PROTEIN"/>
    <property type="match status" value="1"/>
</dbReference>
<reference evidence="2" key="1">
    <citation type="submission" date="2022-01" db="EMBL/GenBank/DDBJ databases">
        <title>Whole genome-based taxonomy of the Shewanellaceae.</title>
        <authorList>
            <person name="Martin-Rodriguez A.J."/>
        </authorList>
    </citation>
    <scope>NUCLEOTIDE SEQUENCE</scope>
    <source>
        <strain evidence="2">KCTC 23973</strain>
    </source>
</reference>